<keyword evidence="1" id="KW-0175">Coiled coil</keyword>
<keyword evidence="2" id="KW-0812">Transmembrane</keyword>
<dbReference type="AlphaFoldDB" id="A0A8J6UBS4"/>
<proteinExistence type="predicted"/>
<evidence type="ECO:0000256" key="1">
    <source>
        <dbReference type="SAM" id="Coils"/>
    </source>
</evidence>
<evidence type="ECO:0000256" key="2">
    <source>
        <dbReference type="SAM" id="Phobius"/>
    </source>
</evidence>
<dbReference type="EMBL" id="JACVXD010000005">
    <property type="protein sequence ID" value="MBD0824458.1"/>
    <property type="molecule type" value="Genomic_DNA"/>
</dbReference>
<comment type="caution">
    <text evidence="3">The sequence shown here is derived from an EMBL/GenBank/DDBJ whole genome shotgun (WGS) entry which is preliminary data.</text>
</comment>
<dbReference type="Proteomes" id="UP000621516">
    <property type="component" value="Unassembled WGS sequence"/>
</dbReference>
<evidence type="ECO:0000313" key="4">
    <source>
        <dbReference type="Proteomes" id="UP000621516"/>
    </source>
</evidence>
<feature type="transmembrane region" description="Helical" evidence="2">
    <location>
        <begin position="250"/>
        <end position="268"/>
    </location>
</feature>
<keyword evidence="2" id="KW-1133">Transmembrane helix</keyword>
<keyword evidence="4" id="KW-1185">Reference proteome</keyword>
<accession>A0A8J6UBS4</accession>
<reference evidence="3 4" key="1">
    <citation type="journal article" date="2018" name="J. Microbiol.">
        <title>Aestuariibaculum marinum sp. nov., a marine bacterium isolated from seawater in South Korea.</title>
        <authorList>
            <person name="Choi J."/>
            <person name="Lee D."/>
            <person name="Jang J.H."/>
            <person name="Cha S."/>
            <person name="Seo T."/>
        </authorList>
    </citation>
    <scope>NUCLEOTIDE SEQUENCE [LARGE SCALE GENOMIC DNA]</scope>
    <source>
        <strain evidence="3 4">IP7</strain>
    </source>
</reference>
<sequence>MSEIIEIEEKDGIVKFENIINDLTGLEGKINQGKNDIAKLHYQLKQSKSSIEKAKSEKDKKVFVFFDKGISNEGLFNLIVDSDRSYSKTFKRVSDLISSGNNNMLLLSKMIGSLAMLSGLSFEKIMESTDELKNLSELLEQSSDVSGVHGDQINRILKSHINKLREEKQKHQKIEFNFRLLNDRMLEIESENSQLYNKIDALETSVNNILPKENLQDKASGNEENPALHELRNIDDIVSSYGILKYKTNFLIITNIIMFGALVYLFFYEII</sequence>
<dbReference type="RefSeq" id="WP_188223757.1">
    <property type="nucleotide sequence ID" value="NZ_JACVXD010000005.1"/>
</dbReference>
<name>A0A8J6UBS4_9FLAO</name>
<keyword evidence="2" id="KW-0472">Membrane</keyword>
<organism evidence="3 4">
    <name type="scientific">Aestuariibaculum marinum</name>
    <dbReference type="NCBI Taxonomy" id="2683592"/>
    <lineage>
        <taxon>Bacteria</taxon>
        <taxon>Pseudomonadati</taxon>
        <taxon>Bacteroidota</taxon>
        <taxon>Flavobacteriia</taxon>
        <taxon>Flavobacteriales</taxon>
        <taxon>Flavobacteriaceae</taxon>
    </lineage>
</organism>
<protein>
    <submittedName>
        <fullName evidence="3">Uncharacterized protein</fullName>
    </submittedName>
</protein>
<evidence type="ECO:0000313" key="3">
    <source>
        <dbReference type="EMBL" id="MBD0824458.1"/>
    </source>
</evidence>
<gene>
    <name evidence="3" type="ORF">ICJ85_10565</name>
</gene>
<feature type="coiled-coil region" evidence="1">
    <location>
        <begin position="154"/>
        <end position="205"/>
    </location>
</feature>